<dbReference type="Proteomes" id="UP000249873">
    <property type="component" value="Chromosome"/>
</dbReference>
<proteinExistence type="predicted"/>
<sequence>MFSFFKKKTEEEKLYGKYMSLLEEARNLSRSNRRMSDAKFMEAEEVLKKMDNIANTRA</sequence>
<protein>
    <recommendedName>
        <fullName evidence="3">Lacal_2735 family protein</fullName>
    </recommendedName>
</protein>
<gene>
    <name evidence="1" type="ORF">DJ013_10560</name>
</gene>
<evidence type="ECO:0000313" key="2">
    <source>
        <dbReference type="Proteomes" id="UP000249873"/>
    </source>
</evidence>
<dbReference type="AlphaFoldDB" id="A0A2Z4GBI3"/>
<reference evidence="1 2" key="1">
    <citation type="submission" date="2018-05" db="EMBL/GenBank/DDBJ databases">
        <title>Complete genome sequence of Arcticibacterium luteifluviistationis SM1504T, a cytophagaceae bacterium isolated from Arctic surface seawater.</title>
        <authorList>
            <person name="Li Y."/>
            <person name="Qin Q.-L."/>
        </authorList>
    </citation>
    <scope>NUCLEOTIDE SEQUENCE [LARGE SCALE GENOMIC DNA]</scope>
    <source>
        <strain evidence="1 2">SM1504</strain>
    </source>
</reference>
<keyword evidence="2" id="KW-1185">Reference proteome</keyword>
<dbReference type="Pfam" id="PF20027">
    <property type="entry name" value="DUF6435"/>
    <property type="match status" value="1"/>
</dbReference>
<dbReference type="KEGG" id="als:DJ013_10560"/>
<dbReference type="NCBIfam" id="NF033487">
    <property type="entry name" value="Lacal_2735_fam"/>
    <property type="match status" value="1"/>
</dbReference>
<accession>A0A2Z4GBI3</accession>
<organism evidence="1 2">
    <name type="scientific">Arcticibacterium luteifluviistationis</name>
    <dbReference type="NCBI Taxonomy" id="1784714"/>
    <lineage>
        <taxon>Bacteria</taxon>
        <taxon>Pseudomonadati</taxon>
        <taxon>Bacteroidota</taxon>
        <taxon>Cytophagia</taxon>
        <taxon>Cytophagales</taxon>
        <taxon>Leadbetterellaceae</taxon>
        <taxon>Arcticibacterium</taxon>
    </lineage>
</organism>
<evidence type="ECO:0000313" key="1">
    <source>
        <dbReference type="EMBL" id="AWV98586.1"/>
    </source>
</evidence>
<dbReference type="RefSeq" id="WP_111371779.1">
    <property type="nucleotide sequence ID" value="NZ_CP029480.1"/>
</dbReference>
<dbReference type="InterPro" id="IPR045493">
    <property type="entry name" value="DUF6435"/>
</dbReference>
<name>A0A2Z4GBI3_9BACT</name>
<dbReference type="EMBL" id="CP029480">
    <property type="protein sequence ID" value="AWV98586.1"/>
    <property type="molecule type" value="Genomic_DNA"/>
</dbReference>
<evidence type="ECO:0008006" key="3">
    <source>
        <dbReference type="Google" id="ProtNLM"/>
    </source>
</evidence>
<dbReference type="OrthoDB" id="1123018at2"/>